<dbReference type="EMBL" id="CP049887">
    <property type="protein sequence ID" value="QIL47353.1"/>
    <property type="molecule type" value="Genomic_DNA"/>
</dbReference>
<evidence type="ECO:0000313" key="3">
    <source>
        <dbReference type="Proteomes" id="UP000501747"/>
    </source>
</evidence>
<evidence type="ECO:0000256" key="1">
    <source>
        <dbReference type="SAM" id="SignalP"/>
    </source>
</evidence>
<dbReference type="AlphaFoldDB" id="A0A6G8AQZ8"/>
<gene>
    <name evidence="2" type="ORF">G7082_01815</name>
</gene>
<evidence type="ECO:0000313" key="2">
    <source>
        <dbReference type="EMBL" id="QIL47353.1"/>
    </source>
</evidence>
<protein>
    <recommendedName>
        <fullName evidence="4">WxL domain-containing protein</fullName>
    </recommendedName>
</protein>
<organism evidence="2 3">
    <name type="scientific">Vagococcus hydrophili</name>
    <dbReference type="NCBI Taxonomy" id="2714947"/>
    <lineage>
        <taxon>Bacteria</taxon>
        <taxon>Bacillati</taxon>
        <taxon>Bacillota</taxon>
        <taxon>Bacilli</taxon>
        <taxon>Lactobacillales</taxon>
        <taxon>Enterococcaceae</taxon>
        <taxon>Vagococcus</taxon>
    </lineage>
</organism>
<dbReference type="Proteomes" id="UP000501747">
    <property type="component" value="Chromosome"/>
</dbReference>
<keyword evidence="3" id="KW-1185">Reference proteome</keyword>
<accession>A0A6G8AQZ8</accession>
<proteinExistence type="predicted"/>
<reference evidence="2 3" key="1">
    <citation type="submission" date="2020-03" db="EMBL/GenBank/DDBJ databases">
        <title>Vagococcus sp. nov., isolated from beetles.</title>
        <authorList>
            <person name="Hyun D.-W."/>
            <person name="Bae J.-W."/>
        </authorList>
    </citation>
    <scope>NUCLEOTIDE SEQUENCE [LARGE SCALE GENOMIC DNA]</scope>
    <source>
        <strain evidence="2 3">HDW17B</strain>
    </source>
</reference>
<feature type="chain" id="PRO_5026223252" description="WxL domain-containing protein" evidence="1">
    <location>
        <begin position="25"/>
        <end position="190"/>
    </location>
</feature>
<dbReference type="KEGG" id="vhy:G7082_01815"/>
<dbReference type="RefSeq" id="WP_166033464.1">
    <property type="nucleotide sequence ID" value="NZ_CP049887.1"/>
</dbReference>
<keyword evidence="1" id="KW-0732">Signal</keyword>
<sequence>MNKKKVRLLLLLIVPWISFHEVFASSVGKSESALSIEIQPSPIRITKVKAPVFGKYIATSKVQKINSQSDIFIDVEDNREQKNSPWQLFYNLSMFERKDQTDKKIRTQISLGKGNFYQDGKLKKDNVTSLNATINDEHEKEILRVGKSSGKKYRYIISNQDIELIIPKNIEVGKYEALQTVTLVNAELPD</sequence>
<evidence type="ECO:0008006" key="4">
    <source>
        <dbReference type="Google" id="ProtNLM"/>
    </source>
</evidence>
<name>A0A6G8AQZ8_9ENTE</name>
<feature type="signal peptide" evidence="1">
    <location>
        <begin position="1"/>
        <end position="24"/>
    </location>
</feature>